<feature type="compositionally biased region" description="Polar residues" evidence="1">
    <location>
        <begin position="29"/>
        <end position="49"/>
    </location>
</feature>
<feature type="region of interest" description="Disordered" evidence="1">
    <location>
        <begin position="29"/>
        <end position="54"/>
    </location>
</feature>
<feature type="compositionally biased region" description="Polar residues" evidence="1">
    <location>
        <begin position="95"/>
        <end position="118"/>
    </location>
</feature>
<dbReference type="PANTHER" id="PTHR34222">
    <property type="entry name" value="GAG_PRE-INTEGRS DOMAIN-CONTAINING PROTEIN"/>
    <property type="match status" value="1"/>
</dbReference>
<gene>
    <name evidence="2" type="ORF">HUJ06_023041</name>
</gene>
<organism evidence="2 3">
    <name type="scientific">Nelumbo nucifera</name>
    <name type="common">Sacred lotus</name>
    <dbReference type="NCBI Taxonomy" id="4432"/>
    <lineage>
        <taxon>Eukaryota</taxon>
        <taxon>Viridiplantae</taxon>
        <taxon>Streptophyta</taxon>
        <taxon>Embryophyta</taxon>
        <taxon>Tracheophyta</taxon>
        <taxon>Spermatophyta</taxon>
        <taxon>Magnoliopsida</taxon>
        <taxon>Proteales</taxon>
        <taxon>Nelumbonaceae</taxon>
        <taxon>Nelumbo</taxon>
    </lineage>
</organism>
<dbReference type="EMBL" id="DUZY01000001">
    <property type="protein sequence ID" value="DAD21578.1"/>
    <property type="molecule type" value="Genomic_DNA"/>
</dbReference>
<accession>A0A822XVX1</accession>
<feature type="region of interest" description="Disordered" evidence="1">
    <location>
        <begin position="90"/>
        <end position="129"/>
    </location>
</feature>
<dbReference type="AlphaFoldDB" id="A0A822XVX1"/>
<dbReference type="Proteomes" id="UP000607653">
    <property type="component" value="Unassembled WGS sequence"/>
</dbReference>
<protein>
    <submittedName>
        <fullName evidence="2">Uncharacterized protein</fullName>
    </submittedName>
</protein>
<sequence length="129" mass="13728">MLTGTENTSSVAMVSKGFKAQPSTLQMSKIGSSCTGSGKSYAQPNTSSKGKGPVGGGCTHCGNMKHTRETCFKLHGYPEWWHELKVKKKHEVGASENTSQATLVSTEPQLSLIPQGNSLAEDKSETPND</sequence>
<evidence type="ECO:0000313" key="3">
    <source>
        <dbReference type="Proteomes" id="UP000607653"/>
    </source>
</evidence>
<name>A0A822XVX1_NELNU</name>
<evidence type="ECO:0000313" key="2">
    <source>
        <dbReference type="EMBL" id="DAD21578.1"/>
    </source>
</evidence>
<feature type="compositionally biased region" description="Basic and acidic residues" evidence="1">
    <location>
        <begin position="120"/>
        <end position="129"/>
    </location>
</feature>
<proteinExistence type="predicted"/>
<keyword evidence="3" id="KW-1185">Reference proteome</keyword>
<evidence type="ECO:0000256" key="1">
    <source>
        <dbReference type="SAM" id="MobiDB-lite"/>
    </source>
</evidence>
<reference evidence="2 3" key="1">
    <citation type="journal article" date="2020" name="Mol. Biol. Evol.">
        <title>Distinct Expression and Methylation Patterns for Genes with Different Fates following a Single Whole-Genome Duplication in Flowering Plants.</title>
        <authorList>
            <person name="Shi T."/>
            <person name="Rahmani R.S."/>
            <person name="Gugger P.F."/>
            <person name="Wang M."/>
            <person name="Li H."/>
            <person name="Zhang Y."/>
            <person name="Li Z."/>
            <person name="Wang Q."/>
            <person name="Van de Peer Y."/>
            <person name="Marchal K."/>
            <person name="Chen J."/>
        </authorList>
    </citation>
    <scope>NUCLEOTIDE SEQUENCE [LARGE SCALE GENOMIC DNA]</scope>
    <source>
        <tissue evidence="2">Leaf</tissue>
    </source>
</reference>
<comment type="caution">
    <text evidence="2">The sequence shown here is derived from an EMBL/GenBank/DDBJ whole genome shotgun (WGS) entry which is preliminary data.</text>
</comment>
<dbReference type="PANTHER" id="PTHR34222:SF43">
    <property type="entry name" value="RETROTRANSPOSON GAG DOMAIN-CONTAINING PROTEIN"/>
    <property type="match status" value="1"/>
</dbReference>